<keyword evidence="1" id="KW-0732">Signal</keyword>
<dbReference type="Gene3D" id="3.40.50.1820">
    <property type="entry name" value="alpha/beta hydrolase"/>
    <property type="match status" value="1"/>
</dbReference>
<dbReference type="Pfam" id="PF12697">
    <property type="entry name" value="Abhydrolase_6"/>
    <property type="match status" value="1"/>
</dbReference>
<protein>
    <recommendedName>
        <fullName evidence="2">AB hydrolase-1 domain-containing protein</fullName>
    </recommendedName>
</protein>
<keyword evidence="4" id="KW-1185">Reference proteome</keyword>
<dbReference type="InterPro" id="IPR000073">
    <property type="entry name" value="AB_hydrolase_1"/>
</dbReference>
<dbReference type="InterPro" id="IPR029058">
    <property type="entry name" value="AB_hydrolase_fold"/>
</dbReference>
<dbReference type="OrthoDB" id="9804723at2"/>
<proteinExistence type="predicted"/>
<name>A0A2S6NN20_RHOGL</name>
<dbReference type="Proteomes" id="UP000239724">
    <property type="component" value="Unassembled WGS sequence"/>
</dbReference>
<feature type="chain" id="PRO_5015634398" description="AB hydrolase-1 domain-containing protein" evidence="1">
    <location>
        <begin position="23"/>
        <end position="297"/>
    </location>
</feature>
<dbReference type="EMBL" id="NHRY01000042">
    <property type="protein sequence ID" value="PPQ38163.1"/>
    <property type="molecule type" value="Genomic_DNA"/>
</dbReference>
<dbReference type="PANTHER" id="PTHR46438">
    <property type="entry name" value="ALPHA/BETA-HYDROLASES SUPERFAMILY PROTEIN"/>
    <property type="match status" value="1"/>
</dbReference>
<evidence type="ECO:0000313" key="4">
    <source>
        <dbReference type="Proteomes" id="UP000239724"/>
    </source>
</evidence>
<sequence length="297" mass="33195">MRYVVVLAASLLFGLLAFPAVSQPVPSALPPTVVDHFFITTDGVSLHYLEAGPAAGHTLVFIPGWTMPAWIWMPQILAFSRSYHVVAFDPRGQGDSSVPATGYEPVRRGKDIAELIARVALQPVVVVAWSLGVLDTLASIHVAGDRRIAGLVLVDNSVGEEPPPARLPHLHLHLHRPPPNHIQAMHAFVRAMFRRAQPSAYLERLTAATLRTPEAASKRLLSYPMPRSYWRDAVYETKVPVLYVVRPRWVAQGRNLVRNRPDTEMEVFHDAGHALFVDEPARFNAVTEQFLRRRVWP</sequence>
<dbReference type="SUPFAM" id="SSF53474">
    <property type="entry name" value="alpha/beta-Hydrolases"/>
    <property type="match status" value="1"/>
</dbReference>
<comment type="caution">
    <text evidence="3">The sequence shown here is derived from an EMBL/GenBank/DDBJ whole genome shotgun (WGS) entry which is preliminary data.</text>
</comment>
<organism evidence="3 4">
    <name type="scientific">Rhodopila globiformis</name>
    <name type="common">Rhodopseudomonas globiformis</name>
    <dbReference type="NCBI Taxonomy" id="1071"/>
    <lineage>
        <taxon>Bacteria</taxon>
        <taxon>Pseudomonadati</taxon>
        <taxon>Pseudomonadota</taxon>
        <taxon>Alphaproteobacteria</taxon>
        <taxon>Acetobacterales</taxon>
        <taxon>Acetobacteraceae</taxon>
        <taxon>Rhodopila</taxon>
    </lineage>
</organism>
<dbReference type="AlphaFoldDB" id="A0A2S6NN20"/>
<gene>
    <name evidence="3" type="ORF">CCS01_02775</name>
</gene>
<evidence type="ECO:0000313" key="3">
    <source>
        <dbReference type="EMBL" id="PPQ38163.1"/>
    </source>
</evidence>
<evidence type="ECO:0000259" key="2">
    <source>
        <dbReference type="Pfam" id="PF12697"/>
    </source>
</evidence>
<evidence type="ECO:0000256" key="1">
    <source>
        <dbReference type="SAM" id="SignalP"/>
    </source>
</evidence>
<feature type="signal peptide" evidence="1">
    <location>
        <begin position="1"/>
        <end position="22"/>
    </location>
</feature>
<accession>A0A2S6NN20</accession>
<feature type="domain" description="AB hydrolase-1" evidence="2">
    <location>
        <begin position="59"/>
        <end position="285"/>
    </location>
</feature>
<dbReference type="RefSeq" id="WP_104517313.1">
    <property type="nucleotide sequence ID" value="NZ_NHRY01000042.1"/>
</dbReference>
<reference evidence="3 4" key="1">
    <citation type="journal article" date="2018" name="Arch. Microbiol.">
        <title>New insights into the metabolic potential of the phototrophic purple bacterium Rhodopila globiformis DSM 161(T) from its draft genome sequence and evidence for a vanadium-dependent nitrogenase.</title>
        <authorList>
            <person name="Imhoff J.F."/>
            <person name="Rahn T."/>
            <person name="Kunzel S."/>
            <person name="Neulinger S.C."/>
        </authorList>
    </citation>
    <scope>NUCLEOTIDE SEQUENCE [LARGE SCALE GENOMIC DNA]</scope>
    <source>
        <strain evidence="3 4">DSM 161</strain>
    </source>
</reference>